<dbReference type="InterPro" id="IPR001878">
    <property type="entry name" value="Znf_CCHC"/>
</dbReference>
<dbReference type="AlphaFoldDB" id="A0A9R1UK51"/>
<dbReference type="EMBL" id="NBSK02000009">
    <property type="protein sequence ID" value="KAJ0188547.1"/>
    <property type="molecule type" value="Genomic_DNA"/>
</dbReference>
<dbReference type="PANTHER" id="PTHR35046:SF23">
    <property type="entry name" value="NUCLEOTIDYLTRANSFERASE, RIBONUCLEASE H"/>
    <property type="match status" value="1"/>
</dbReference>
<organism evidence="3 4">
    <name type="scientific">Lactuca sativa</name>
    <name type="common">Garden lettuce</name>
    <dbReference type="NCBI Taxonomy" id="4236"/>
    <lineage>
        <taxon>Eukaryota</taxon>
        <taxon>Viridiplantae</taxon>
        <taxon>Streptophyta</taxon>
        <taxon>Embryophyta</taxon>
        <taxon>Tracheophyta</taxon>
        <taxon>Spermatophyta</taxon>
        <taxon>Magnoliopsida</taxon>
        <taxon>eudicotyledons</taxon>
        <taxon>Gunneridae</taxon>
        <taxon>Pentapetalae</taxon>
        <taxon>asterids</taxon>
        <taxon>campanulids</taxon>
        <taxon>Asterales</taxon>
        <taxon>Asteraceae</taxon>
        <taxon>Cichorioideae</taxon>
        <taxon>Cichorieae</taxon>
        <taxon>Lactucinae</taxon>
        <taxon>Lactuca</taxon>
    </lineage>
</organism>
<dbReference type="PROSITE" id="PS50158">
    <property type="entry name" value="ZF_CCHC"/>
    <property type="match status" value="1"/>
</dbReference>
<dbReference type="GO" id="GO:0003676">
    <property type="term" value="F:nucleic acid binding"/>
    <property type="evidence" value="ECO:0007669"/>
    <property type="project" value="InterPro"/>
</dbReference>
<evidence type="ECO:0000259" key="2">
    <source>
        <dbReference type="PROSITE" id="PS50158"/>
    </source>
</evidence>
<accession>A0A9R1UK51</accession>
<dbReference type="GO" id="GO:0008270">
    <property type="term" value="F:zinc ion binding"/>
    <property type="evidence" value="ECO:0007669"/>
    <property type="project" value="UniProtKB-KW"/>
</dbReference>
<keyword evidence="1" id="KW-0863">Zinc-finger</keyword>
<name>A0A9R1UK51_LACSA</name>
<sequence length="219" mass="24272">MTITQTSSLQKLDVTTGASVTTPNSWVLCCFKCQGLGHLSRECPKKQLVTFIDDGTPVYDIENDEDVVKETEEIVYAGDGEALITQHVLNVDVVQTINNSLWLQNNIFHIKCTIKCKICIVIINGGSCANMVATSMVEKLGLDVDDHPEPYQLTWLKKGSVVKEENKKCGYSFTRFGNNGAKSSKAIWSGHYKLTGKVVPPMRHVTFTTNPLHYGNGHH</sequence>
<dbReference type="Proteomes" id="UP000235145">
    <property type="component" value="Unassembled WGS sequence"/>
</dbReference>
<evidence type="ECO:0000256" key="1">
    <source>
        <dbReference type="PROSITE-ProRule" id="PRU00047"/>
    </source>
</evidence>
<evidence type="ECO:0000313" key="4">
    <source>
        <dbReference type="Proteomes" id="UP000235145"/>
    </source>
</evidence>
<dbReference type="PANTHER" id="PTHR35046">
    <property type="entry name" value="ZINC KNUCKLE (CCHC-TYPE) FAMILY PROTEIN"/>
    <property type="match status" value="1"/>
</dbReference>
<feature type="domain" description="CCHC-type" evidence="2">
    <location>
        <begin position="30"/>
        <end position="45"/>
    </location>
</feature>
<reference evidence="3 4" key="1">
    <citation type="journal article" date="2017" name="Nat. Commun.">
        <title>Genome assembly with in vitro proximity ligation data and whole-genome triplication in lettuce.</title>
        <authorList>
            <person name="Reyes-Chin-Wo S."/>
            <person name="Wang Z."/>
            <person name="Yang X."/>
            <person name="Kozik A."/>
            <person name="Arikit S."/>
            <person name="Song C."/>
            <person name="Xia L."/>
            <person name="Froenicke L."/>
            <person name="Lavelle D.O."/>
            <person name="Truco M.J."/>
            <person name="Xia R."/>
            <person name="Zhu S."/>
            <person name="Xu C."/>
            <person name="Xu H."/>
            <person name="Xu X."/>
            <person name="Cox K."/>
            <person name="Korf I."/>
            <person name="Meyers B.C."/>
            <person name="Michelmore R.W."/>
        </authorList>
    </citation>
    <scope>NUCLEOTIDE SEQUENCE [LARGE SCALE GENOMIC DNA]</scope>
    <source>
        <strain evidence="4">cv. Salinas</strain>
        <tissue evidence="3">Seedlings</tissue>
    </source>
</reference>
<dbReference type="SUPFAM" id="SSF57756">
    <property type="entry name" value="Retrovirus zinc finger-like domains"/>
    <property type="match status" value="1"/>
</dbReference>
<dbReference type="InterPro" id="IPR036875">
    <property type="entry name" value="Znf_CCHC_sf"/>
</dbReference>
<protein>
    <recommendedName>
        <fullName evidence="2">CCHC-type domain-containing protein</fullName>
    </recommendedName>
</protein>
<dbReference type="Gene3D" id="4.10.60.10">
    <property type="entry name" value="Zinc finger, CCHC-type"/>
    <property type="match status" value="1"/>
</dbReference>
<dbReference type="Pfam" id="PF00098">
    <property type="entry name" value="zf-CCHC"/>
    <property type="match status" value="1"/>
</dbReference>
<comment type="caution">
    <text evidence="3">The sequence shown here is derived from an EMBL/GenBank/DDBJ whole genome shotgun (WGS) entry which is preliminary data.</text>
</comment>
<keyword evidence="1" id="KW-0479">Metal-binding</keyword>
<dbReference type="SMART" id="SM00343">
    <property type="entry name" value="ZnF_C2HC"/>
    <property type="match status" value="1"/>
</dbReference>
<gene>
    <name evidence="3" type="ORF">LSAT_V11C900466950</name>
</gene>
<proteinExistence type="predicted"/>
<keyword evidence="4" id="KW-1185">Reference proteome</keyword>
<keyword evidence="1" id="KW-0862">Zinc</keyword>
<evidence type="ECO:0000313" key="3">
    <source>
        <dbReference type="EMBL" id="KAJ0188547.1"/>
    </source>
</evidence>